<comment type="subunit">
    <text evidence="3">Homotetramer.</text>
</comment>
<dbReference type="PIRSF" id="PIRSF038940">
    <property type="entry name" value="Low_specificity_LTA"/>
    <property type="match status" value="1"/>
</dbReference>
<dbReference type="InterPro" id="IPR001597">
    <property type="entry name" value="ArAA_b-elim_lyase/Thr_aldolase"/>
</dbReference>
<protein>
    <recommendedName>
        <fullName evidence="5">L-threonine aldolase</fullName>
        <ecNumber evidence="5">4.1.2.48</ecNumber>
    </recommendedName>
</protein>
<keyword evidence="4 5" id="KW-0663">Pyridoxal phosphate</keyword>
<comment type="catalytic activity">
    <reaction evidence="5">
        <text>L-allo-threonine = acetaldehyde + glycine</text>
        <dbReference type="Rhea" id="RHEA:26209"/>
        <dbReference type="ChEBI" id="CHEBI:15343"/>
        <dbReference type="ChEBI" id="CHEBI:57305"/>
        <dbReference type="ChEBI" id="CHEBI:58585"/>
        <dbReference type="EC" id="4.1.2.48"/>
    </reaction>
</comment>
<dbReference type="EMBL" id="FOCO01000012">
    <property type="protein sequence ID" value="SEN36050.1"/>
    <property type="molecule type" value="Genomic_DNA"/>
</dbReference>
<dbReference type="InterPro" id="IPR015421">
    <property type="entry name" value="PyrdxlP-dep_Trfase_major"/>
</dbReference>
<organism evidence="7 8">
    <name type="scientific">Pseudorhodobacter antarcticus</name>
    <dbReference type="NCBI Taxonomy" id="1077947"/>
    <lineage>
        <taxon>Bacteria</taxon>
        <taxon>Pseudomonadati</taxon>
        <taxon>Pseudomonadota</taxon>
        <taxon>Alphaproteobacteria</taxon>
        <taxon>Rhodobacterales</taxon>
        <taxon>Paracoccaceae</taxon>
        <taxon>Pseudorhodobacter</taxon>
    </lineage>
</organism>
<evidence type="ECO:0000256" key="1">
    <source>
        <dbReference type="ARBA" id="ARBA00001933"/>
    </source>
</evidence>
<dbReference type="Pfam" id="PF01212">
    <property type="entry name" value="Beta_elim_lyase"/>
    <property type="match status" value="1"/>
</dbReference>
<comment type="similarity">
    <text evidence="2 5">Belongs to the threonine aldolase family.</text>
</comment>
<dbReference type="InterPro" id="IPR015424">
    <property type="entry name" value="PyrdxlP-dep_Trfase"/>
</dbReference>
<dbReference type="RefSeq" id="WP_050518639.1">
    <property type="nucleotide sequence ID" value="NZ_FOCO01000012.1"/>
</dbReference>
<dbReference type="AlphaFoldDB" id="A0A1H8FWY9"/>
<name>A0A1H8FWY9_9RHOB</name>
<dbReference type="GO" id="GO:0006567">
    <property type="term" value="P:L-threonine catabolic process"/>
    <property type="evidence" value="ECO:0007669"/>
    <property type="project" value="UniProtKB-UniRule"/>
</dbReference>
<accession>A0A1H8FWY9</accession>
<evidence type="ECO:0000313" key="7">
    <source>
        <dbReference type="EMBL" id="SEN36050.1"/>
    </source>
</evidence>
<dbReference type="EC" id="4.1.2.48" evidence="5"/>
<dbReference type="SUPFAM" id="SSF53383">
    <property type="entry name" value="PLP-dependent transferases"/>
    <property type="match status" value="1"/>
</dbReference>
<dbReference type="OrthoDB" id="9774495at2"/>
<dbReference type="Gene3D" id="3.40.640.10">
    <property type="entry name" value="Type I PLP-dependent aspartate aminotransferase-like (Major domain)"/>
    <property type="match status" value="1"/>
</dbReference>
<dbReference type="STRING" id="1077947.SAMN05216227_101237"/>
<dbReference type="Proteomes" id="UP000183002">
    <property type="component" value="Unassembled WGS sequence"/>
</dbReference>
<keyword evidence="5" id="KW-0456">Lyase</keyword>
<dbReference type="InterPro" id="IPR015422">
    <property type="entry name" value="PyrdxlP-dep_Trfase_small"/>
</dbReference>
<comment type="cofactor">
    <cofactor evidence="1 5">
        <name>pyridoxal 5'-phosphate</name>
        <dbReference type="ChEBI" id="CHEBI:597326"/>
    </cofactor>
</comment>
<dbReference type="Gene3D" id="3.90.1150.10">
    <property type="entry name" value="Aspartate Aminotransferase, domain 1"/>
    <property type="match status" value="1"/>
</dbReference>
<sequence>MFFASDNAAPCPPAIMDALMRANAGFAMSYGADAATTALRDQIRTLFDAPEAEVQLVTTGTAANALALALYTPPYGSILCHRHAHIEEDECGAPEFFTAGAKLHLIDGAHGKITPDALTTALAGAGGAVHSVQPSALSLTNVTEAGTVYTVAEITELASIAKARGLGVHLDGARFANALAATNASPADMTWRAGVDVLSLGGTKNGLLAAEAVVLFDPSKAWELALRRKRAGHLTSKMRYVSAQMAAWLDGGLWLDMATHANAMAARLATGLAMIEGATLAHPVQANIAFARLPASAHARAKAAGAVYYDMGDGLCRLVCSWCTTADDVDALLAAFNG</sequence>
<proteinExistence type="inferred from homology"/>
<comment type="catalytic activity">
    <reaction evidence="5">
        <text>L-threonine = acetaldehyde + glycine</text>
        <dbReference type="Rhea" id="RHEA:19625"/>
        <dbReference type="ChEBI" id="CHEBI:15343"/>
        <dbReference type="ChEBI" id="CHEBI:57305"/>
        <dbReference type="ChEBI" id="CHEBI:57926"/>
        <dbReference type="EC" id="4.1.2.48"/>
    </reaction>
</comment>
<evidence type="ECO:0000256" key="5">
    <source>
        <dbReference type="PIRNR" id="PIRNR038940"/>
    </source>
</evidence>
<dbReference type="GO" id="GO:0008732">
    <property type="term" value="F:L-allo-threonine aldolase activity"/>
    <property type="evidence" value="ECO:0007669"/>
    <property type="project" value="RHEA"/>
</dbReference>
<dbReference type="PANTHER" id="PTHR48097:SF5">
    <property type="entry name" value="LOW SPECIFICITY L-THREONINE ALDOLASE"/>
    <property type="match status" value="1"/>
</dbReference>
<comment type="function">
    <text evidence="5">Catalyzes the cleavage of L-allo-threonine and L-threonine to glycine and acetaldehyde.</text>
</comment>
<evidence type="ECO:0000256" key="4">
    <source>
        <dbReference type="ARBA" id="ARBA00022898"/>
    </source>
</evidence>
<evidence type="ECO:0000313" key="8">
    <source>
        <dbReference type="Proteomes" id="UP000183002"/>
    </source>
</evidence>
<keyword evidence="8" id="KW-1185">Reference proteome</keyword>
<gene>
    <name evidence="7" type="ORF">SAMN05216227_101237</name>
</gene>
<evidence type="ECO:0000256" key="3">
    <source>
        <dbReference type="ARBA" id="ARBA00011881"/>
    </source>
</evidence>
<reference evidence="7 8" key="1">
    <citation type="submission" date="2016-10" db="EMBL/GenBank/DDBJ databases">
        <authorList>
            <person name="de Groot N.N."/>
        </authorList>
    </citation>
    <scope>NUCLEOTIDE SEQUENCE [LARGE SCALE GENOMIC DNA]</scope>
    <source>
        <strain evidence="7 8">CGMCC 1.10836</strain>
    </source>
</reference>
<dbReference type="InterPro" id="IPR026273">
    <property type="entry name" value="Low_specificity_L-TA_bact"/>
</dbReference>
<dbReference type="PANTHER" id="PTHR48097">
    <property type="entry name" value="L-THREONINE ALDOLASE-RELATED"/>
    <property type="match status" value="1"/>
</dbReference>
<feature type="domain" description="Aromatic amino acid beta-eliminating lyase/threonine aldolase" evidence="6">
    <location>
        <begin position="3"/>
        <end position="290"/>
    </location>
</feature>
<evidence type="ECO:0000259" key="6">
    <source>
        <dbReference type="Pfam" id="PF01212"/>
    </source>
</evidence>
<evidence type="ECO:0000256" key="2">
    <source>
        <dbReference type="ARBA" id="ARBA00006966"/>
    </source>
</evidence>